<dbReference type="RefSeq" id="WP_090389443.1">
    <property type="nucleotide sequence ID" value="NZ_FMZO01000003.1"/>
</dbReference>
<evidence type="ECO:0000256" key="1">
    <source>
        <dbReference type="ARBA" id="ARBA00023015"/>
    </source>
</evidence>
<dbReference type="Proteomes" id="UP000198757">
    <property type="component" value="Unassembled WGS sequence"/>
</dbReference>
<evidence type="ECO:0000313" key="7">
    <source>
        <dbReference type="Proteomes" id="UP000198757"/>
    </source>
</evidence>
<evidence type="ECO:0000256" key="3">
    <source>
        <dbReference type="ARBA" id="ARBA00023163"/>
    </source>
</evidence>
<gene>
    <name evidence="6" type="ORF">SAMN04487894_103277</name>
</gene>
<dbReference type="EMBL" id="FMZO01000003">
    <property type="protein sequence ID" value="SDC67302.1"/>
    <property type="molecule type" value="Genomic_DNA"/>
</dbReference>
<dbReference type="PROSITE" id="PS50977">
    <property type="entry name" value="HTH_TETR_2"/>
    <property type="match status" value="1"/>
</dbReference>
<keyword evidence="1" id="KW-0805">Transcription regulation</keyword>
<name>A0A1G6NHG2_NIADE</name>
<feature type="domain" description="HTH tetR-type" evidence="5">
    <location>
        <begin position="1"/>
        <end position="61"/>
    </location>
</feature>
<evidence type="ECO:0000256" key="2">
    <source>
        <dbReference type="ARBA" id="ARBA00023125"/>
    </source>
</evidence>
<dbReference type="PANTHER" id="PTHR47506">
    <property type="entry name" value="TRANSCRIPTIONAL REGULATORY PROTEIN"/>
    <property type="match status" value="1"/>
</dbReference>
<dbReference type="GO" id="GO:0003677">
    <property type="term" value="F:DNA binding"/>
    <property type="evidence" value="ECO:0007669"/>
    <property type="project" value="UniProtKB-UniRule"/>
</dbReference>
<organism evidence="6 7">
    <name type="scientific">Niabella drilacis (strain DSM 25811 / CCM 8410 / CCUG 62505 / LMG 26954 / E90)</name>
    <dbReference type="NCBI Taxonomy" id="1285928"/>
    <lineage>
        <taxon>Bacteria</taxon>
        <taxon>Pseudomonadati</taxon>
        <taxon>Bacteroidota</taxon>
        <taxon>Chitinophagia</taxon>
        <taxon>Chitinophagales</taxon>
        <taxon>Chitinophagaceae</taxon>
        <taxon>Niabella</taxon>
    </lineage>
</organism>
<dbReference type="InterPro" id="IPR009057">
    <property type="entry name" value="Homeodomain-like_sf"/>
</dbReference>
<dbReference type="Pfam" id="PF00440">
    <property type="entry name" value="TetR_N"/>
    <property type="match status" value="1"/>
</dbReference>
<keyword evidence="7" id="KW-1185">Reference proteome</keyword>
<evidence type="ECO:0000259" key="5">
    <source>
        <dbReference type="PROSITE" id="PS50977"/>
    </source>
</evidence>
<dbReference type="PANTHER" id="PTHR47506:SF1">
    <property type="entry name" value="HTH-TYPE TRANSCRIPTIONAL REGULATOR YJDC"/>
    <property type="match status" value="1"/>
</dbReference>
<evidence type="ECO:0000256" key="4">
    <source>
        <dbReference type="PROSITE-ProRule" id="PRU00335"/>
    </source>
</evidence>
<dbReference type="SUPFAM" id="SSF46689">
    <property type="entry name" value="Homeodomain-like"/>
    <property type="match status" value="1"/>
</dbReference>
<protein>
    <submittedName>
        <fullName evidence="6">Transcriptional regulator, TetR family</fullName>
    </submittedName>
</protein>
<dbReference type="SUPFAM" id="SSF48498">
    <property type="entry name" value="Tetracyclin repressor-like, C-terminal domain"/>
    <property type="match status" value="1"/>
</dbReference>
<sequence length="185" mass="21047">MDTRSEIMRIGDALLRERGYNAFSFADISRQLNIKNASVHYHFPTKTALGLAIIAGYGERFARLREELAGRPVMEKLEAFFNVYIAARKEDRICLVGALATDFYTVDGAIQEALNQMVQQVLGWLMGILEEGKRTGVFFFELPVRTKALLITTNMIAALQLTRVTGKRDFDEIKQTLINELIRKR</sequence>
<accession>A0A1G6NHG2</accession>
<dbReference type="Pfam" id="PF16925">
    <property type="entry name" value="TetR_C_13"/>
    <property type="match status" value="1"/>
</dbReference>
<evidence type="ECO:0000313" key="6">
    <source>
        <dbReference type="EMBL" id="SDC67302.1"/>
    </source>
</evidence>
<proteinExistence type="predicted"/>
<dbReference type="InterPro" id="IPR011075">
    <property type="entry name" value="TetR_C"/>
</dbReference>
<dbReference type="Gene3D" id="1.10.357.10">
    <property type="entry name" value="Tetracycline Repressor, domain 2"/>
    <property type="match status" value="1"/>
</dbReference>
<dbReference type="InterPro" id="IPR036271">
    <property type="entry name" value="Tet_transcr_reg_TetR-rel_C_sf"/>
</dbReference>
<dbReference type="InterPro" id="IPR001647">
    <property type="entry name" value="HTH_TetR"/>
</dbReference>
<keyword evidence="2 4" id="KW-0238">DNA-binding</keyword>
<dbReference type="OrthoDB" id="9809772at2"/>
<reference evidence="7" key="1">
    <citation type="submission" date="2016-10" db="EMBL/GenBank/DDBJ databases">
        <authorList>
            <person name="Varghese N."/>
            <person name="Submissions S."/>
        </authorList>
    </citation>
    <scope>NUCLEOTIDE SEQUENCE [LARGE SCALE GENOMIC DNA]</scope>
    <source>
        <strain evidence="7">DSM 25811 / CCM 8410 / LMG 26954 / E90</strain>
    </source>
</reference>
<keyword evidence="3" id="KW-0804">Transcription</keyword>
<dbReference type="AlphaFoldDB" id="A0A1G6NHG2"/>
<dbReference type="STRING" id="1285928.SAMN04487894_103277"/>
<feature type="DNA-binding region" description="H-T-H motif" evidence="4">
    <location>
        <begin position="24"/>
        <end position="43"/>
    </location>
</feature>